<dbReference type="AlphaFoldDB" id="A0A1E1KXJ8"/>
<dbReference type="Gene3D" id="3.90.550.10">
    <property type="entry name" value="Spore Coat Polysaccharide Biosynthesis Protein SpsA, Chain A"/>
    <property type="match status" value="1"/>
</dbReference>
<evidence type="ECO:0000256" key="1">
    <source>
        <dbReference type="SAM" id="Phobius"/>
    </source>
</evidence>
<comment type="caution">
    <text evidence="2">The sequence shown here is derived from an EMBL/GenBank/DDBJ whole genome shotgun (WGS) entry which is preliminary data.</text>
</comment>
<dbReference type="Proteomes" id="UP000178129">
    <property type="component" value="Unassembled WGS sequence"/>
</dbReference>
<dbReference type="InParanoid" id="A0A1E1KXJ8"/>
<protein>
    <submittedName>
        <fullName evidence="2">Related to meiotically up-regulated gene 136 protein</fullName>
    </submittedName>
</protein>
<keyword evidence="3" id="KW-1185">Reference proteome</keyword>
<evidence type="ECO:0000313" key="3">
    <source>
        <dbReference type="Proteomes" id="UP000178129"/>
    </source>
</evidence>
<reference evidence="3" key="1">
    <citation type="submission" date="2016-03" db="EMBL/GenBank/DDBJ databases">
        <authorList>
            <person name="Ploux O."/>
        </authorList>
    </citation>
    <scope>NUCLEOTIDE SEQUENCE [LARGE SCALE GENOMIC DNA]</scope>
    <source>
        <strain evidence="3">UK7</strain>
    </source>
</reference>
<dbReference type="EMBL" id="FJUW01000026">
    <property type="protein sequence ID" value="CZT02973.1"/>
    <property type="molecule type" value="Genomic_DNA"/>
</dbReference>
<accession>A0A1E1KXJ8</accession>
<keyword evidence="1" id="KW-0812">Transmembrane</keyword>
<feature type="transmembrane region" description="Helical" evidence="1">
    <location>
        <begin position="12"/>
        <end position="31"/>
    </location>
</feature>
<organism evidence="2 3">
    <name type="scientific">Rhynchosporium graminicola</name>
    <dbReference type="NCBI Taxonomy" id="2792576"/>
    <lineage>
        <taxon>Eukaryota</taxon>
        <taxon>Fungi</taxon>
        <taxon>Dikarya</taxon>
        <taxon>Ascomycota</taxon>
        <taxon>Pezizomycotina</taxon>
        <taxon>Leotiomycetes</taxon>
        <taxon>Helotiales</taxon>
        <taxon>Ploettnerulaceae</taxon>
        <taxon>Rhynchosporium</taxon>
    </lineage>
</organism>
<dbReference type="InterPro" id="IPR050587">
    <property type="entry name" value="GNT1/Glycosyltrans_8"/>
</dbReference>
<keyword evidence="1" id="KW-1133">Transmembrane helix</keyword>
<dbReference type="PROSITE" id="PS51257">
    <property type="entry name" value="PROKAR_LIPOPROTEIN"/>
    <property type="match status" value="1"/>
</dbReference>
<dbReference type="InterPro" id="IPR029044">
    <property type="entry name" value="Nucleotide-diphossugar_trans"/>
</dbReference>
<sequence length="343" mass="39710">MKWRPGTRKAQRTFIALIAITIACYFMITFWKPPPEFNPSYGLLSPVTNSSKLAVATFLCKNYVGDENAADNYFVGARTLHYQLKIAPETRMVRDDVVFLVVATIAVSAEKRRRLEMDGAKVVVVEDVKIPWWVRTGVKKWKDQFTKLRILEMVEYDRILFIDSDTLIMHPIDSIFNEPIVKNPARTLGNLTRQIKSDEALLPAHYLFTARSDNALTGERLHPYPPRPSKVFSAGFWLAAPSIEMYAYLMSVMQHWRRFNPTTMEQSLLNYAFRREGPMPWRELAPKWSATWPNAKDLEAGVVSLHEKLWSVGPQDLMEKWKKAKEEMEAYFEKKSAKRKSEI</sequence>
<keyword evidence="1" id="KW-0472">Membrane</keyword>
<dbReference type="SUPFAM" id="SSF53448">
    <property type="entry name" value="Nucleotide-diphospho-sugar transferases"/>
    <property type="match status" value="1"/>
</dbReference>
<proteinExistence type="predicted"/>
<dbReference type="PANTHER" id="PTHR11183">
    <property type="entry name" value="GLYCOGENIN SUBFAMILY MEMBER"/>
    <property type="match status" value="1"/>
</dbReference>
<gene>
    <name evidence="2" type="ORF">RCO7_06032</name>
</gene>
<dbReference type="STRING" id="914237.A0A1E1KXJ8"/>
<evidence type="ECO:0000313" key="2">
    <source>
        <dbReference type="EMBL" id="CZT02973.1"/>
    </source>
</evidence>
<name>A0A1E1KXJ8_9HELO</name>